<feature type="domain" description="GH10" evidence="8">
    <location>
        <begin position="45"/>
        <end position="390"/>
    </location>
</feature>
<evidence type="ECO:0000313" key="9">
    <source>
        <dbReference type="EMBL" id="SDR50596.1"/>
    </source>
</evidence>
<keyword evidence="4 6" id="KW-0624">Polysaccharide degradation</keyword>
<dbReference type="RefSeq" id="WP_074771952.1">
    <property type="nucleotide sequence ID" value="NZ_FNKP01000003.1"/>
</dbReference>
<dbReference type="Gene3D" id="3.20.20.80">
    <property type="entry name" value="Glycosidases"/>
    <property type="match status" value="1"/>
</dbReference>
<keyword evidence="7" id="KW-0732">Signal</keyword>
<evidence type="ECO:0000256" key="1">
    <source>
        <dbReference type="ARBA" id="ARBA00022801"/>
    </source>
</evidence>
<evidence type="ECO:0000256" key="6">
    <source>
        <dbReference type="RuleBase" id="RU361174"/>
    </source>
</evidence>
<gene>
    <name evidence="9" type="ORF">SAMN05443245_6706</name>
</gene>
<keyword evidence="2 6" id="KW-0119">Carbohydrate metabolism</keyword>
<evidence type="ECO:0000313" key="10">
    <source>
        <dbReference type="Proteomes" id="UP000183487"/>
    </source>
</evidence>
<dbReference type="PROSITE" id="PS51760">
    <property type="entry name" value="GH10_2"/>
    <property type="match status" value="1"/>
</dbReference>
<evidence type="ECO:0000256" key="2">
    <source>
        <dbReference type="ARBA" id="ARBA00023277"/>
    </source>
</evidence>
<evidence type="ECO:0000256" key="5">
    <source>
        <dbReference type="PROSITE-ProRule" id="PRU10061"/>
    </source>
</evidence>
<dbReference type="InterPro" id="IPR044846">
    <property type="entry name" value="GH10"/>
</dbReference>
<evidence type="ECO:0000256" key="3">
    <source>
        <dbReference type="ARBA" id="ARBA00023295"/>
    </source>
</evidence>
<dbReference type="SUPFAM" id="SSF51445">
    <property type="entry name" value="(Trans)glycosidases"/>
    <property type="match status" value="1"/>
</dbReference>
<dbReference type="InterPro" id="IPR031158">
    <property type="entry name" value="GH10_AS"/>
</dbReference>
<evidence type="ECO:0000256" key="7">
    <source>
        <dbReference type="SAM" id="SignalP"/>
    </source>
</evidence>
<evidence type="ECO:0000259" key="8">
    <source>
        <dbReference type="PROSITE" id="PS51760"/>
    </source>
</evidence>
<dbReference type="SMART" id="SM00633">
    <property type="entry name" value="Glyco_10"/>
    <property type="match status" value="1"/>
</dbReference>
<dbReference type="PROSITE" id="PS00591">
    <property type="entry name" value="GH10_1"/>
    <property type="match status" value="1"/>
</dbReference>
<feature type="signal peptide" evidence="7">
    <location>
        <begin position="1"/>
        <end position="21"/>
    </location>
</feature>
<feature type="chain" id="PRO_5010219912" description="Beta-xylanase" evidence="7">
    <location>
        <begin position="22"/>
        <end position="394"/>
    </location>
</feature>
<name>A0A1H1JKR8_9BURK</name>
<dbReference type="InterPro" id="IPR017853">
    <property type="entry name" value="GH"/>
</dbReference>
<dbReference type="Pfam" id="PF00331">
    <property type="entry name" value="Glyco_hydro_10"/>
    <property type="match status" value="1"/>
</dbReference>
<keyword evidence="10" id="KW-1185">Reference proteome</keyword>
<dbReference type="EMBL" id="FNKP01000003">
    <property type="protein sequence ID" value="SDR50596.1"/>
    <property type="molecule type" value="Genomic_DNA"/>
</dbReference>
<dbReference type="PANTHER" id="PTHR31490:SF90">
    <property type="entry name" value="ENDO-1,4-BETA-XYLANASE A"/>
    <property type="match status" value="1"/>
</dbReference>
<dbReference type="EC" id="3.2.1.8" evidence="6"/>
<dbReference type="PROSITE" id="PS51257">
    <property type="entry name" value="PROKAR_LIPOPROTEIN"/>
    <property type="match status" value="1"/>
</dbReference>
<feature type="active site" description="Nucleophile" evidence="5">
    <location>
        <position position="293"/>
    </location>
</feature>
<organism evidence="9 10">
    <name type="scientific">Paraburkholderia fungorum</name>
    <dbReference type="NCBI Taxonomy" id="134537"/>
    <lineage>
        <taxon>Bacteria</taxon>
        <taxon>Pseudomonadati</taxon>
        <taxon>Pseudomonadota</taxon>
        <taxon>Betaproteobacteria</taxon>
        <taxon>Burkholderiales</taxon>
        <taxon>Burkholderiaceae</taxon>
        <taxon>Paraburkholderia</taxon>
    </lineage>
</organism>
<proteinExistence type="inferred from homology"/>
<accession>A0A1H1JKR8</accession>
<keyword evidence="1 6" id="KW-0378">Hydrolase</keyword>
<dbReference type="InterPro" id="IPR001000">
    <property type="entry name" value="GH10_dom"/>
</dbReference>
<evidence type="ECO:0000256" key="4">
    <source>
        <dbReference type="ARBA" id="ARBA00023326"/>
    </source>
</evidence>
<comment type="similarity">
    <text evidence="6">Belongs to the glycosyl hydrolase 10 (cellulase F) family.</text>
</comment>
<dbReference type="GO" id="GO:0045493">
    <property type="term" value="P:xylan catabolic process"/>
    <property type="evidence" value="ECO:0007669"/>
    <property type="project" value="UniProtKB-KW"/>
</dbReference>
<keyword evidence="9" id="KW-0858">Xylan degradation</keyword>
<reference evidence="10" key="1">
    <citation type="submission" date="2016-10" db="EMBL/GenBank/DDBJ databases">
        <authorList>
            <person name="Varghese N."/>
        </authorList>
    </citation>
    <scope>NUCLEOTIDE SEQUENCE [LARGE SCALE GENOMIC DNA]</scope>
    <source>
        <strain evidence="10">GAS106B</strain>
    </source>
</reference>
<dbReference type="AlphaFoldDB" id="A0A1H1JKR8"/>
<dbReference type="PRINTS" id="PR00134">
    <property type="entry name" value="GLHYDRLASE10"/>
</dbReference>
<keyword evidence="3 6" id="KW-0326">Glycosidase</keyword>
<protein>
    <recommendedName>
        <fullName evidence="6">Beta-xylanase</fullName>
        <ecNumber evidence="6">3.2.1.8</ecNumber>
    </recommendedName>
</protein>
<comment type="catalytic activity">
    <reaction evidence="6">
        <text>Endohydrolysis of (1-&gt;4)-beta-D-xylosidic linkages in xylans.</text>
        <dbReference type="EC" id="3.2.1.8"/>
    </reaction>
</comment>
<dbReference type="Proteomes" id="UP000183487">
    <property type="component" value="Unassembled WGS sequence"/>
</dbReference>
<dbReference type="GO" id="GO:0031176">
    <property type="term" value="F:endo-1,4-beta-xylanase activity"/>
    <property type="evidence" value="ECO:0007669"/>
    <property type="project" value="UniProtKB-EC"/>
</dbReference>
<sequence>MRFRSTSTRLLYLAATLGAVALTTGCVSTNAPLAHDGPPLAAAPAEATPQLKNVMAAHFKIGAAIEPDSIESPKDAALLAAQFSSLTAENKMKPGTIGVAEGQYNFAPADEIIAFAQAHGIAVRGHTLAWHFRAGDWTEAPAWFFAGDPKDPHYHDIVAARLRRYVTDVVTHFRGKVYAWDVVNEVISDDPHQVYREDSPWYRALGKDYIAIAFRAARAADPDVKLYINEYSTDDASKRAKLLSVVRELRAQGVPIDGVGHQMHISVNWPPVAHLKQAFDDVAAMGLENQVTELDVSLYTDSGACWSDPHACLPDLGNPVPNDVMRAQALRYRAVFDLFEHEPSIKAVTFWGYSDKHTWLTSTPAPRNNLPLLFDANLRPKAAFWTIVDPTYQP</sequence>
<dbReference type="PANTHER" id="PTHR31490">
    <property type="entry name" value="GLYCOSYL HYDROLASE"/>
    <property type="match status" value="1"/>
</dbReference>
<dbReference type="OrthoDB" id="9815836at2"/>